<dbReference type="GO" id="GO:0016020">
    <property type="term" value="C:membrane"/>
    <property type="evidence" value="ECO:0007669"/>
    <property type="project" value="UniProtKB-SubCell"/>
</dbReference>
<accession>A0A1L9RV85</accession>
<keyword evidence="6" id="KW-1185">Reference proteome</keyword>
<dbReference type="SUPFAM" id="SSF103473">
    <property type="entry name" value="MFS general substrate transporter"/>
    <property type="match status" value="1"/>
</dbReference>
<protein>
    <recommendedName>
        <fullName evidence="4">Major facilitator superfamily (MFS) profile domain-containing protein</fullName>
    </recommendedName>
</protein>
<dbReference type="PROSITE" id="PS50850">
    <property type="entry name" value="MFS"/>
    <property type="match status" value="1"/>
</dbReference>
<evidence type="ECO:0000256" key="3">
    <source>
        <dbReference type="SAM" id="Phobius"/>
    </source>
</evidence>
<organism evidence="5 6">
    <name type="scientific">Aspergillus wentii DTO 134E9</name>
    <dbReference type="NCBI Taxonomy" id="1073089"/>
    <lineage>
        <taxon>Eukaryota</taxon>
        <taxon>Fungi</taxon>
        <taxon>Dikarya</taxon>
        <taxon>Ascomycota</taxon>
        <taxon>Pezizomycotina</taxon>
        <taxon>Eurotiomycetes</taxon>
        <taxon>Eurotiomycetidae</taxon>
        <taxon>Eurotiales</taxon>
        <taxon>Aspergillaceae</taxon>
        <taxon>Aspergillus</taxon>
        <taxon>Aspergillus subgen. Cremei</taxon>
    </lineage>
</organism>
<evidence type="ECO:0000256" key="1">
    <source>
        <dbReference type="ARBA" id="ARBA00004141"/>
    </source>
</evidence>
<dbReference type="PANTHER" id="PTHR11360:SF287">
    <property type="entry name" value="MFS MONOCARBOXYLATE TRANSPORTER"/>
    <property type="match status" value="1"/>
</dbReference>
<dbReference type="RefSeq" id="XP_040692443.1">
    <property type="nucleotide sequence ID" value="XM_040829567.1"/>
</dbReference>
<feature type="transmembrane region" description="Helical" evidence="3">
    <location>
        <begin position="314"/>
        <end position="336"/>
    </location>
</feature>
<dbReference type="InterPro" id="IPR011701">
    <property type="entry name" value="MFS"/>
</dbReference>
<feature type="transmembrane region" description="Helical" evidence="3">
    <location>
        <begin position="70"/>
        <end position="91"/>
    </location>
</feature>
<dbReference type="OrthoDB" id="2213137at2759"/>
<dbReference type="PANTHER" id="PTHR11360">
    <property type="entry name" value="MONOCARBOXYLATE TRANSPORTER"/>
    <property type="match status" value="1"/>
</dbReference>
<dbReference type="GO" id="GO:0022857">
    <property type="term" value="F:transmembrane transporter activity"/>
    <property type="evidence" value="ECO:0007669"/>
    <property type="project" value="InterPro"/>
</dbReference>
<evidence type="ECO:0000256" key="2">
    <source>
        <dbReference type="ARBA" id="ARBA00006727"/>
    </source>
</evidence>
<feature type="domain" description="Major facilitator superfamily (MFS) profile" evidence="4">
    <location>
        <begin position="277"/>
        <end position="475"/>
    </location>
</feature>
<feature type="transmembrane region" description="Helical" evidence="3">
    <location>
        <begin position="343"/>
        <end position="363"/>
    </location>
</feature>
<dbReference type="Pfam" id="PF07690">
    <property type="entry name" value="MFS_1"/>
    <property type="match status" value="1"/>
</dbReference>
<feature type="transmembrane region" description="Helical" evidence="3">
    <location>
        <begin position="173"/>
        <end position="190"/>
    </location>
</feature>
<dbReference type="InterPro" id="IPR050327">
    <property type="entry name" value="Proton-linked_MCT"/>
</dbReference>
<feature type="transmembrane region" description="Helical" evidence="3">
    <location>
        <begin position="369"/>
        <end position="391"/>
    </location>
</feature>
<keyword evidence="3" id="KW-0812">Transmembrane</keyword>
<feature type="transmembrane region" description="Helical" evidence="3">
    <location>
        <begin position="231"/>
        <end position="251"/>
    </location>
</feature>
<gene>
    <name evidence="5" type="ORF">ASPWEDRAFT_149277</name>
</gene>
<dbReference type="Gene3D" id="1.20.1250.20">
    <property type="entry name" value="MFS general substrate transporter like domains"/>
    <property type="match status" value="1"/>
</dbReference>
<dbReference type="VEuPathDB" id="FungiDB:ASPWEDRAFT_149277"/>
<sequence>MDGLIVHSGTGTPGGYHDHIESAGPSSPYVECQIELQESQVRVNQQNESENEQSGLREFSLPPVDGGRDAWLCLAGAFVFEMMSWGFPYSFGVFQDYYTTNEPFSQDKSLVSMIGSCALGIMYLASPVSLFIIQRWPHLSRVSIVVGLAIVLIAIVSSSFATRVWQLLLTQGIVYPLGACMLYYPVLVFIDEWFVRRKGLAYGACWAGTGVAGVIFPNVAKLALSRFSFRVTMWAWAVIVFLLVSPFLPFVKPRVQVSATQTRKPQHISFTFLKSPSFLIFQLGNLLQGLGYFAPTLYLPTFSRQVAGESGFGTTVALTAMNAGMVVGFILVGFLIDRWHVADVIFLATIGTVICVVVLWGVSVSLPPLCVFAVLYGVFAGSASATWPGIVHNVKEKDQSAPVGLLLGSFTAIRGVGSIACGPISEAVINSKWPWSGRSFALAYGTNFGGLIVFTGVTASFGVVGFTARKLGLLH</sequence>
<comment type="similarity">
    <text evidence="2">Belongs to the major facilitator superfamily. Monocarboxylate porter (TC 2.A.1.13) family.</text>
</comment>
<feature type="transmembrane region" description="Helical" evidence="3">
    <location>
        <begin position="272"/>
        <end position="294"/>
    </location>
</feature>
<proteinExistence type="inferred from homology"/>
<dbReference type="AlphaFoldDB" id="A0A1L9RV85"/>
<feature type="transmembrane region" description="Helical" evidence="3">
    <location>
        <begin position="142"/>
        <end position="161"/>
    </location>
</feature>
<comment type="subcellular location">
    <subcellularLocation>
        <location evidence="1">Membrane</location>
        <topology evidence="1">Multi-pass membrane protein</topology>
    </subcellularLocation>
</comment>
<dbReference type="GeneID" id="63745415"/>
<dbReference type="InterPro" id="IPR020846">
    <property type="entry name" value="MFS_dom"/>
</dbReference>
<feature type="transmembrane region" description="Helical" evidence="3">
    <location>
        <begin position="111"/>
        <end position="133"/>
    </location>
</feature>
<dbReference type="EMBL" id="KV878210">
    <property type="protein sequence ID" value="OJJ38767.1"/>
    <property type="molecule type" value="Genomic_DNA"/>
</dbReference>
<name>A0A1L9RV85_ASPWE</name>
<keyword evidence="3" id="KW-1133">Transmembrane helix</keyword>
<dbReference type="InterPro" id="IPR036259">
    <property type="entry name" value="MFS_trans_sf"/>
</dbReference>
<evidence type="ECO:0000313" key="5">
    <source>
        <dbReference type="EMBL" id="OJJ38767.1"/>
    </source>
</evidence>
<evidence type="ECO:0000259" key="4">
    <source>
        <dbReference type="PROSITE" id="PS50850"/>
    </source>
</evidence>
<keyword evidence="3" id="KW-0472">Membrane</keyword>
<feature type="transmembrane region" description="Helical" evidence="3">
    <location>
        <begin position="199"/>
        <end position="219"/>
    </location>
</feature>
<dbReference type="Proteomes" id="UP000184383">
    <property type="component" value="Unassembled WGS sequence"/>
</dbReference>
<evidence type="ECO:0000313" key="6">
    <source>
        <dbReference type="Proteomes" id="UP000184383"/>
    </source>
</evidence>
<reference evidence="6" key="1">
    <citation type="journal article" date="2017" name="Genome Biol.">
        <title>Comparative genomics reveals high biological diversity and specific adaptations in the industrially and medically important fungal genus Aspergillus.</title>
        <authorList>
            <person name="de Vries R.P."/>
            <person name="Riley R."/>
            <person name="Wiebenga A."/>
            <person name="Aguilar-Osorio G."/>
            <person name="Amillis S."/>
            <person name="Uchima C.A."/>
            <person name="Anderluh G."/>
            <person name="Asadollahi M."/>
            <person name="Askin M."/>
            <person name="Barry K."/>
            <person name="Battaglia E."/>
            <person name="Bayram O."/>
            <person name="Benocci T."/>
            <person name="Braus-Stromeyer S.A."/>
            <person name="Caldana C."/>
            <person name="Canovas D."/>
            <person name="Cerqueira G.C."/>
            <person name="Chen F."/>
            <person name="Chen W."/>
            <person name="Choi C."/>
            <person name="Clum A."/>
            <person name="Dos Santos R.A."/>
            <person name="Damasio A.R."/>
            <person name="Diallinas G."/>
            <person name="Emri T."/>
            <person name="Fekete E."/>
            <person name="Flipphi M."/>
            <person name="Freyberg S."/>
            <person name="Gallo A."/>
            <person name="Gournas C."/>
            <person name="Habgood R."/>
            <person name="Hainaut M."/>
            <person name="Harispe M.L."/>
            <person name="Henrissat B."/>
            <person name="Hilden K.S."/>
            <person name="Hope R."/>
            <person name="Hossain A."/>
            <person name="Karabika E."/>
            <person name="Karaffa L."/>
            <person name="Karanyi Z."/>
            <person name="Krasevec N."/>
            <person name="Kuo A."/>
            <person name="Kusch H."/>
            <person name="LaButti K."/>
            <person name="Lagendijk E.L."/>
            <person name="Lapidus A."/>
            <person name="Levasseur A."/>
            <person name="Lindquist E."/>
            <person name="Lipzen A."/>
            <person name="Logrieco A.F."/>
            <person name="MacCabe A."/>
            <person name="Maekelae M.R."/>
            <person name="Malavazi I."/>
            <person name="Melin P."/>
            <person name="Meyer V."/>
            <person name="Mielnichuk N."/>
            <person name="Miskei M."/>
            <person name="Molnar A.P."/>
            <person name="Mule G."/>
            <person name="Ngan C.Y."/>
            <person name="Orejas M."/>
            <person name="Orosz E."/>
            <person name="Ouedraogo J.P."/>
            <person name="Overkamp K.M."/>
            <person name="Park H.-S."/>
            <person name="Perrone G."/>
            <person name="Piumi F."/>
            <person name="Punt P.J."/>
            <person name="Ram A.F."/>
            <person name="Ramon A."/>
            <person name="Rauscher S."/>
            <person name="Record E."/>
            <person name="Riano-Pachon D.M."/>
            <person name="Robert V."/>
            <person name="Roehrig J."/>
            <person name="Ruller R."/>
            <person name="Salamov A."/>
            <person name="Salih N.S."/>
            <person name="Samson R.A."/>
            <person name="Sandor E."/>
            <person name="Sanguinetti M."/>
            <person name="Schuetze T."/>
            <person name="Sepcic K."/>
            <person name="Shelest E."/>
            <person name="Sherlock G."/>
            <person name="Sophianopoulou V."/>
            <person name="Squina F.M."/>
            <person name="Sun H."/>
            <person name="Susca A."/>
            <person name="Todd R.B."/>
            <person name="Tsang A."/>
            <person name="Unkles S.E."/>
            <person name="van de Wiele N."/>
            <person name="van Rossen-Uffink D."/>
            <person name="Oliveira J.V."/>
            <person name="Vesth T.C."/>
            <person name="Visser J."/>
            <person name="Yu J.-H."/>
            <person name="Zhou M."/>
            <person name="Andersen M.R."/>
            <person name="Archer D.B."/>
            <person name="Baker S.E."/>
            <person name="Benoit I."/>
            <person name="Brakhage A.A."/>
            <person name="Braus G.H."/>
            <person name="Fischer R."/>
            <person name="Frisvad J.C."/>
            <person name="Goldman G.H."/>
            <person name="Houbraken J."/>
            <person name="Oakley B."/>
            <person name="Pocsi I."/>
            <person name="Scazzocchio C."/>
            <person name="Seiboth B."/>
            <person name="vanKuyk P.A."/>
            <person name="Wortman J."/>
            <person name="Dyer P.S."/>
            <person name="Grigoriev I.V."/>
        </authorList>
    </citation>
    <scope>NUCLEOTIDE SEQUENCE [LARGE SCALE GENOMIC DNA]</scope>
    <source>
        <strain evidence="6">DTO 134E9</strain>
    </source>
</reference>
<feature type="transmembrane region" description="Helical" evidence="3">
    <location>
        <begin position="403"/>
        <end position="425"/>
    </location>
</feature>
<feature type="transmembrane region" description="Helical" evidence="3">
    <location>
        <begin position="445"/>
        <end position="468"/>
    </location>
</feature>